<gene>
    <name evidence="1" type="ORF">BV25DRAFT_894585</name>
</gene>
<comment type="caution">
    <text evidence="1">The sequence shown here is derived from an EMBL/GenBank/DDBJ whole genome shotgun (WGS) entry which is preliminary data.</text>
</comment>
<keyword evidence="2" id="KW-1185">Reference proteome</keyword>
<accession>A0ACB8THJ3</accession>
<reference evidence="1" key="2">
    <citation type="journal article" date="2022" name="New Phytol.">
        <title>Evolutionary transition to the ectomycorrhizal habit in the genomes of a hyperdiverse lineage of mushroom-forming fungi.</title>
        <authorList>
            <person name="Looney B."/>
            <person name="Miyauchi S."/>
            <person name="Morin E."/>
            <person name="Drula E."/>
            <person name="Courty P.E."/>
            <person name="Kohler A."/>
            <person name="Kuo A."/>
            <person name="LaButti K."/>
            <person name="Pangilinan J."/>
            <person name="Lipzen A."/>
            <person name="Riley R."/>
            <person name="Andreopoulos W."/>
            <person name="He G."/>
            <person name="Johnson J."/>
            <person name="Nolan M."/>
            <person name="Tritt A."/>
            <person name="Barry K.W."/>
            <person name="Grigoriev I.V."/>
            <person name="Nagy L.G."/>
            <person name="Hibbett D."/>
            <person name="Henrissat B."/>
            <person name="Matheny P.B."/>
            <person name="Labbe J."/>
            <person name="Martin F.M."/>
        </authorList>
    </citation>
    <scope>NUCLEOTIDE SEQUENCE</scope>
    <source>
        <strain evidence="1">HHB10654</strain>
    </source>
</reference>
<reference evidence="1" key="1">
    <citation type="submission" date="2021-03" db="EMBL/GenBank/DDBJ databases">
        <authorList>
            <consortium name="DOE Joint Genome Institute"/>
            <person name="Ahrendt S."/>
            <person name="Looney B.P."/>
            <person name="Miyauchi S."/>
            <person name="Morin E."/>
            <person name="Drula E."/>
            <person name="Courty P.E."/>
            <person name="Chicoki N."/>
            <person name="Fauchery L."/>
            <person name="Kohler A."/>
            <person name="Kuo A."/>
            <person name="Labutti K."/>
            <person name="Pangilinan J."/>
            <person name="Lipzen A."/>
            <person name="Riley R."/>
            <person name="Andreopoulos W."/>
            <person name="He G."/>
            <person name="Johnson J."/>
            <person name="Barry K.W."/>
            <person name="Grigoriev I.V."/>
            <person name="Nagy L."/>
            <person name="Hibbett D."/>
            <person name="Henrissat B."/>
            <person name="Matheny P.B."/>
            <person name="Labbe J."/>
            <person name="Martin F."/>
        </authorList>
    </citation>
    <scope>NUCLEOTIDE SEQUENCE</scope>
    <source>
        <strain evidence="1">HHB10654</strain>
    </source>
</reference>
<sequence length="197" mass="22186">MAPSSIPNLVGRTIEGTFEVLEVLGTGGYGVVFRAVDIHSPDQQQYAIKCMLKGAPHSRERHVQCWERYIHLQVNDYPNIVRLHKTIDCGDFVCLVFDIVQGGDLFSHVTEKGTFYGNDELVRTAFIQLIDAIAHCHSKGVYHRDLKLENVLCSRDGSKMFLTDFGLAMLGEWSSKIGVGSIFYMSPGKCYFIYLSR</sequence>
<evidence type="ECO:0000313" key="1">
    <source>
        <dbReference type="EMBL" id="KAI0067939.1"/>
    </source>
</evidence>
<protein>
    <submittedName>
        <fullName evidence="1">Kinase-like protein</fullName>
    </submittedName>
</protein>
<organism evidence="1 2">
    <name type="scientific">Artomyces pyxidatus</name>
    <dbReference type="NCBI Taxonomy" id="48021"/>
    <lineage>
        <taxon>Eukaryota</taxon>
        <taxon>Fungi</taxon>
        <taxon>Dikarya</taxon>
        <taxon>Basidiomycota</taxon>
        <taxon>Agaricomycotina</taxon>
        <taxon>Agaricomycetes</taxon>
        <taxon>Russulales</taxon>
        <taxon>Auriscalpiaceae</taxon>
        <taxon>Artomyces</taxon>
    </lineage>
</organism>
<proteinExistence type="predicted"/>
<dbReference type="EMBL" id="MU277189">
    <property type="protein sequence ID" value="KAI0067939.1"/>
    <property type="molecule type" value="Genomic_DNA"/>
</dbReference>
<dbReference type="Proteomes" id="UP000814140">
    <property type="component" value="Unassembled WGS sequence"/>
</dbReference>
<evidence type="ECO:0000313" key="2">
    <source>
        <dbReference type="Proteomes" id="UP000814140"/>
    </source>
</evidence>
<name>A0ACB8THJ3_9AGAM</name>